<feature type="transmembrane region" description="Helical" evidence="1">
    <location>
        <begin position="145"/>
        <end position="168"/>
    </location>
</feature>
<reference evidence="2 3" key="1">
    <citation type="submission" date="2021-02" db="EMBL/GenBank/DDBJ databases">
        <authorList>
            <person name="Jung H.S."/>
            <person name="Chun B.H."/>
            <person name="Jeon C.O."/>
        </authorList>
    </citation>
    <scope>NUCLEOTIDE SEQUENCE [LARGE SCALE GENOMIC DNA]</scope>
    <source>
        <strain evidence="2 3">LMG 25203</strain>
    </source>
</reference>
<evidence type="ECO:0000256" key="1">
    <source>
        <dbReference type="SAM" id="Phobius"/>
    </source>
</evidence>
<dbReference type="Proteomes" id="UP000759529">
    <property type="component" value="Unassembled WGS sequence"/>
</dbReference>
<evidence type="ECO:0000313" key="3">
    <source>
        <dbReference type="Proteomes" id="UP000759529"/>
    </source>
</evidence>
<gene>
    <name evidence="2" type="ORF">H9X54_002440</name>
</gene>
<keyword evidence="3" id="KW-1185">Reference proteome</keyword>
<dbReference type="Pfam" id="PF06210">
    <property type="entry name" value="DUF1003"/>
    <property type="match status" value="1"/>
</dbReference>
<dbReference type="InterPro" id="IPR010406">
    <property type="entry name" value="DUF1003"/>
</dbReference>
<evidence type="ECO:0000313" key="2">
    <source>
        <dbReference type="EMBL" id="MBM6498157.1"/>
    </source>
</evidence>
<dbReference type="EMBL" id="JACSOD020000394">
    <property type="protein sequence ID" value="MBM6498157.1"/>
    <property type="molecule type" value="Genomic_DNA"/>
</dbReference>
<comment type="caution">
    <text evidence="2">The sequence shown here is derived from an EMBL/GenBank/DDBJ whole genome shotgun (WGS) entry which is preliminary data.</text>
</comment>
<name>A0ABS2CT63_9FLAO</name>
<proteinExistence type="predicted"/>
<dbReference type="RefSeq" id="WP_187658631.1">
    <property type="nucleotide sequence ID" value="NZ_JACSOD020000394.1"/>
</dbReference>
<keyword evidence="1" id="KW-0812">Transmembrane</keyword>
<organism evidence="2 3">
    <name type="scientific">Flavobacterium macrobrachii</name>
    <dbReference type="NCBI Taxonomy" id="591204"/>
    <lineage>
        <taxon>Bacteria</taxon>
        <taxon>Pseudomonadati</taxon>
        <taxon>Bacteroidota</taxon>
        <taxon>Flavobacteriia</taxon>
        <taxon>Flavobacteriales</taxon>
        <taxon>Flavobacteriaceae</taxon>
        <taxon>Flavobacterium</taxon>
    </lineage>
</organism>
<protein>
    <submittedName>
        <fullName evidence="2">DUF1003 domain-containing protein</fullName>
    </submittedName>
</protein>
<keyword evidence="1" id="KW-1133">Transmembrane helix</keyword>
<sequence length="233" mass="27124">MSGKSTFKSSISGIDFPEHDRVWGKSIRTAIFDLIKNDYPDFDIKGCIATSELNYYREKYITKFLQSEVGELNDLHKNVIQSLSDDKSFVLKVEDNDDNRTFGQVIADKVASFGGSWTFIISFFIFITLWIGSNVFLLFNKGFDPYPFILLNLILSCIAALQAPVIMMSQNRQEEKDRERAKKDYMINLKSELEIRMLDEKLDHLIMHQQQELIEIQKVQIEMMSDILERIKK</sequence>
<dbReference type="PANTHER" id="PTHR41386">
    <property type="entry name" value="INTEGRAL MEMBRANE PROTEIN-RELATED"/>
    <property type="match status" value="1"/>
</dbReference>
<feature type="transmembrane region" description="Helical" evidence="1">
    <location>
        <begin position="117"/>
        <end position="139"/>
    </location>
</feature>
<keyword evidence="1" id="KW-0472">Membrane</keyword>
<dbReference type="PANTHER" id="PTHR41386:SF1">
    <property type="entry name" value="MEMBRANE PROTEIN"/>
    <property type="match status" value="1"/>
</dbReference>
<accession>A0ABS2CT63</accession>